<dbReference type="PANTHER" id="PTHR14359">
    <property type="entry name" value="HOMO-OLIGOMERIC FLAVIN CONTAINING CYS DECARBOXYLASE FAMILY"/>
    <property type="match status" value="1"/>
</dbReference>
<evidence type="ECO:0000259" key="3">
    <source>
        <dbReference type="Pfam" id="PF02441"/>
    </source>
</evidence>
<dbReference type="EMBL" id="CAEZSM010000008">
    <property type="protein sequence ID" value="CAB4534771.1"/>
    <property type="molecule type" value="Genomic_DNA"/>
</dbReference>
<dbReference type="Gene3D" id="3.40.50.10300">
    <property type="entry name" value="CoaB-like"/>
    <property type="match status" value="1"/>
</dbReference>
<dbReference type="AlphaFoldDB" id="A0A6J6B6Y3"/>
<gene>
    <name evidence="5" type="ORF">UFOPK1438_00139</name>
</gene>
<name>A0A6J6B6Y3_9ZZZZ</name>
<sequence length="395" mass="42176">MNKSGREVVLGVGAGIAAYKACDLLRRLQDEGYQVSVVPTPSSLNFVGSATWEALSGRSVYTQVWENVPGVTHIQLADKADFFLIAPATADLIARIAAGRADDLLTNLVLATTVPIMIVPAMHTSMWNDPATQTNVATLRQRGYIVMEPAVGRLTGADSGQGRFPETSTIIDEFSKMTGAKKDLVGKRVLISAGGTREPIDPVRFIGNRSSGKQGFALAQAALSRGAHVSLVAANCDMADIPGVSMYRVERADQMLTQLEKLFAASDLVIMSAAVADAKPKQISLEKIKKALFGSIELEANPDLIATLTKKRRDGQVIVGFAAETNDHMISAQKKLESKDLDLLYLNDVSGGAIFGSDSTTGSILDRNGAVIPVDEMSKDTLSHLLLDQALHKLG</sequence>
<dbReference type="HAMAP" id="MF_02225">
    <property type="entry name" value="CoaBC"/>
    <property type="match status" value="1"/>
</dbReference>
<dbReference type="InterPro" id="IPR036551">
    <property type="entry name" value="Flavin_trans-like"/>
</dbReference>
<accession>A0A6J6B6Y3</accession>
<dbReference type="GO" id="GO:0071513">
    <property type="term" value="C:phosphopantothenoylcysteine decarboxylase complex"/>
    <property type="evidence" value="ECO:0007669"/>
    <property type="project" value="TreeGrafter"/>
</dbReference>
<dbReference type="GO" id="GO:0004633">
    <property type="term" value="F:phosphopantothenoylcysteine decarboxylase activity"/>
    <property type="evidence" value="ECO:0007669"/>
    <property type="project" value="InterPro"/>
</dbReference>
<dbReference type="GO" id="GO:0015937">
    <property type="term" value="P:coenzyme A biosynthetic process"/>
    <property type="evidence" value="ECO:0007669"/>
    <property type="project" value="InterPro"/>
</dbReference>
<evidence type="ECO:0000313" key="5">
    <source>
        <dbReference type="EMBL" id="CAB4534771.1"/>
    </source>
</evidence>
<dbReference type="SUPFAM" id="SSF52507">
    <property type="entry name" value="Homo-oligomeric flavin-containing Cys decarboxylases, HFCD"/>
    <property type="match status" value="1"/>
</dbReference>
<dbReference type="Pfam" id="PF02441">
    <property type="entry name" value="Flavoprotein"/>
    <property type="match status" value="1"/>
</dbReference>
<dbReference type="PANTHER" id="PTHR14359:SF6">
    <property type="entry name" value="PHOSPHOPANTOTHENOYLCYSTEINE DECARBOXYLASE"/>
    <property type="match status" value="1"/>
</dbReference>
<reference evidence="5" key="1">
    <citation type="submission" date="2020-05" db="EMBL/GenBank/DDBJ databases">
        <authorList>
            <person name="Chiriac C."/>
            <person name="Salcher M."/>
            <person name="Ghai R."/>
            <person name="Kavagutti S V."/>
        </authorList>
    </citation>
    <scope>NUCLEOTIDE SEQUENCE</scope>
</reference>
<dbReference type="GO" id="GO:0015941">
    <property type="term" value="P:pantothenate catabolic process"/>
    <property type="evidence" value="ECO:0007669"/>
    <property type="project" value="InterPro"/>
</dbReference>
<protein>
    <submittedName>
        <fullName evidence="5">Unannotated protein</fullName>
    </submittedName>
</protein>
<evidence type="ECO:0000259" key="4">
    <source>
        <dbReference type="Pfam" id="PF04127"/>
    </source>
</evidence>
<dbReference type="InterPro" id="IPR005252">
    <property type="entry name" value="CoaBC"/>
</dbReference>
<dbReference type="GO" id="GO:0010181">
    <property type="term" value="F:FMN binding"/>
    <property type="evidence" value="ECO:0007669"/>
    <property type="project" value="InterPro"/>
</dbReference>
<dbReference type="Pfam" id="PF04127">
    <property type="entry name" value="DFP"/>
    <property type="match status" value="1"/>
</dbReference>
<feature type="domain" description="DNA/pantothenate metabolism flavoprotein C-terminal" evidence="4">
    <location>
        <begin position="184"/>
        <end position="390"/>
    </location>
</feature>
<dbReference type="NCBIfam" id="TIGR00521">
    <property type="entry name" value="coaBC_dfp"/>
    <property type="match status" value="1"/>
</dbReference>
<evidence type="ECO:0000256" key="1">
    <source>
        <dbReference type="ARBA" id="ARBA00022793"/>
    </source>
</evidence>
<organism evidence="5">
    <name type="scientific">freshwater metagenome</name>
    <dbReference type="NCBI Taxonomy" id="449393"/>
    <lineage>
        <taxon>unclassified sequences</taxon>
        <taxon>metagenomes</taxon>
        <taxon>ecological metagenomes</taxon>
    </lineage>
</organism>
<dbReference type="InterPro" id="IPR007085">
    <property type="entry name" value="DNA/pantothenate-metab_flavo_C"/>
</dbReference>
<evidence type="ECO:0000256" key="2">
    <source>
        <dbReference type="ARBA" id="ARBA00023239"/>
    </source>
</evidence>
<feature type="domain" description="Flavoprotein" evidence="3">
    <location>
        <begin position="7"/>
        <end position="173"/>
    </location>
</feature>
<keyword evidence="2" id="KW-0456">Lyase</keyword>
<proteinExistence type="inferred from homology"/>
<dbReference type="SUPFAM" id="SSF102645">
    <property type="entry name" value="CoaB-like"/>
    <property type="match status" value="1"/>
</dbReference>
<keyword evidence="1" id="KW-0210">Decarboxylase</keyword>
<dbReference type="Gene3D" id="3.40.50.1950">
    <property type="entry name" value="Flavin prenyltransferase-like"/>
    <property type="match status" value="1"/>
</dbReference>
<dbReference type="InterPro" id="IPR035929">
    <property type="entry name" value="CoaB-like_sf"/>
</dbReference>
<dbReference type="GO" id="GO:0004632">
    <property type="term" value="F:phosphopantothenate--cysteine ligase activity"/>
    <property type="evidence" value="ECO:0007669"/>
    <property type="project" value="InterPro"/>
</dbReference>
<dbReference type="InterPro" id="IPR003382">
    <property type="entry name" value="Flavoprotein"/>
</dbReference>